<dbReference type="GO" id="GO:1905039">
    <property type="term" value="P:carboxylic acid transmembrane transport"/>
    <property type="evidence" value="ECO:0007669"/>
    <property type="project" value="UniProtKB-ARBA"/>
</dbReference>
<dbReference type="NCBIfam" id="TIGR00785">
    <property type="entry name" value="dass"/>
    <property type="match status" value="1"/>
</dbReference>
<evidence type="ECO:0000256" key="6">
    <source>
        <dbReference type="ARBA" id="ARBA00023136"/>
    </source>
</evidence>
<keyword evidence="4 8" id="KW-0812">Transmembrane</keyword>
<evidence type="ECO:0000256" key="2">
    <source>
        <dbReference type="ARBA" id="ARBA00006772"/>
    </source>
</evidence>
<dbReference type="CDD" id="cd01115">
    <property type="entry name" value="SLC13_permease"/>
    <property type="match status" value="1"/>
</dbReference>
<dbReference type="Proteomes" id="UP000317303">
    <property type="component" value="Unassembled WGS sequence"/>
</dbReference>
<feature type="transmembrane region" description="Helical" evidence="8">
    <location>
        <begin position="24"/>
        <end position="41"/>
    </location>
</feature>
<dbReference type="PANTHER" id="PTHR10283">
    <property type="entry name" value="SOLUTE CARRIER FAMILY 13 MEMBER"/>
    <property type="match status" value="1"/>
</dbReference>
<feature type="transmembrane region" description="Helical" evidence="8">
    <location>
        <begin position="476"/>
        <end position="498"/>
    </location>
</feature>
<dbReference type="RefSeq" id="WP_030531571.1">
    <property type="nucleotide sequence ID" value="NZ_JOIJ01000005.1"/>
</dbReference>
<dbReference type="InterPro" id="IPR001898">
    <property type="entry name" value="SLC13A/DASS"/>
</dbReference>
<gene>
    <name evidence="9" type="ORF">JD82_02693</name>
</gene>
<dbReference type="PANTHER" id="PTHR10283:SF82">
    <property type="entry name" value="SOLUTE CARRIER FAMILY 13 MEMBER 2"/>
    <property type="match status" value="1"/>
</dbReference>
<keyword evidence="5 8" id="KW-1133">Transmembrane helix</keyword>
<comment type="subcellular location">
    <subcellularLocation>
        <location evidence="1">Membrane</location>
        <topology evidence="1">Multi-pass membrane protein</topology>
    </subcellularLocation>
</comment>
<dbReference type="GO" id="GO:0005886">
    <property type="term" value="C:plasma membrane"/>
    <property type="evidence" value="ECO:0007669"/>
    <property type="project" value="TreeGrafter"/>
</dbReference>
<feature type="transmembrane region" description="Helical" evidence="8">
    <location>
        <begin position="315"/>
        <end position="337"/>
    </location>
</feature>
<feature type="transmembrane region" description="Helical" evidence="8">
    <location>
        <begin position="127"/>
        <end position="153"/>
    </location>
</feature>
<feature type="transmembrane region" description="Helical" evidence="8">
    <location>
        <begin position="159"/>
        <end position="177"/>
    </location>
</feature>
<feature type="transmembrane region" description="Helical" evidence="8">
    <location>
        <begin position="349"/>
        <end position="368"/>
    </location>
</feature>
<comment type="caution">
    <text evidence="9">The sequence shown here is derived from an EMBL/GenBank/DDBJ whole genome shotgun (WGS) entry which is preliminary data.</text>
</comment>
<feature type="transmembrane region" description="Helical" evidence="8">
    <location>
        <begin position="388"/>
        <end position="405"/>
    </location>
</feature>
<evidence type="ECO:0000256" key="4">
    <source>
        <dbReference type="ARBA" id="ARBA00022692"/>
    </source>
</evidence>
<evidence type="ECO:0000256" key="5">
    <source>
        <dbReference type="ARBA" id="ARBA00022989"/>
    </source>
</evidence>
<evidence type="ECO:0000313" key="10">
    <source>
        <dbReference type="Proteomes" id="UP000317303"/>
    </source>
</evidence>
<feature type="transmembrane region" description="Helical" evidence="8">
    <location>
        <begin position="417"/>
        <end position="450"/>
    </location>
</feature>
<feature type="transmembrane region" description="Helical" evidence="8">
    <location>
        <begin position="285"/>
        <end position="303"/>
    </location>
</feature>
<evidence type="ECO:0000256" key="3">
    <source>
        <dbReference type="ARBA" id="ARBA00020150"/>
    </source>
</evidence>
<name>A0A660CEL1_9PSEU</name>
<evidence type="ECO:0000256" key="7">
    <source>
        <dbReference type="ARBA" id="ARBA00031174"/>
    </source>
</evidence>
<feature type="transmembrane region" description="Helical" evidence="8">
    <location>
        <begin position="230"/>
        <end position="249"/>
    </location>
</feature>
<proteinExistence type="inferred from homology"/>
<protein>
    <recommendedName>
        <fullName evidence="3">Sodium-dependent dicarboxylate transporter SdcS</fullName>
    </recommendedName>
    <alternativeName>
        <fullName evidence="7">Na(+)/dicarboxylate symporter</fullName>
    </alternativeName>
</protein>
<dbReference type="EMBL" id="VLJV01000001">
    <property type="protein sequence ID" value="TWH20844.1"/>
    <property type="molecule type" value="Genomic_DNA"/>
</dbReference>
<feature type="transmembrane region" description="Helical" evidence="8">
    <location>
        <begin position="96"/>
        <end position="115"/>
    </location>
</feature>
<reference evidence="9 10" key="1">
    <citation type="submission" date="2019-07" db="EMBL/GenBank/DDBJ databases">
        <title>R&amp;d 2014.</title>
        <authorList>
            <person name="Klenk H.-P."/>
        </authorList>
    </citation>
    <scope>NUCLEOTIDE SEQUENCE [LARGE SCALE GENOMIC DNA]</scope>
    <source>
        <strain evidence="9 10">DSM 43194</strain>
    </source>
</reference>
<evidence type="ECO:0000256" key="1">
    <source>
        <dbReference type="ARBA" id="ARBA00004141"/>
    </source>
</evidence>
<comment type="similarity">
    <text evidence="2">Belongs to the SLC13A/DASS transporter (TC 2.A.47) family. NADC subfamily.</text>
</comment>
<dbReference type="GO" id="GO:0008514">
    <property type="term" value="F:organic anion transmembrane transporter activity"/>
    <property type="evidence" value="ECO:0007669"/>
    <property type="project" value="UniProtKB-ARBA"/>
</dbReference>
<evidence type="ECO:0000256" key="8">
    <source>
        <dbReference type="SAM" id="Phobius"/>
    </source>
</evidence>
<accession>A0A660CEL1</accession>
<keyword evidence="10" id="KW-1185">Reference proteome</keyword>
<keyword evidence="6 8" id="KW-0472">Membrane</keyword>
<feature type="transmembrane region" description="Helical" evidence="8">
    <location>
        <begin position="189"/>
        <end position="210"/>
    </location>
</feature>
<evidence type="ECO:0000313" key="9">
    <source>
        <dbReference type="EMBL" id="TWH20844.1"/>
    </source>
</evidence>
<dbReference type="AlphaFoldDB" id="A0A660CEL1"/>
<feature type="transmembrane region" description="Helical" evidence="8">
    <location>
        <begin position="53"/>
        <end position="84"/>
    </location>
</feature>
<sequence>MSQVGSEATAATGETDAGTSRRRWIGLGLGPVLAALLYVLLPNTLSADGKAAAAIAIVMATWWVTEAIPLAATALLPLVLFPLFGVAEIGDVTAPYASDIIFLFMGGFILGLAMQRWGLHKRFALRTVLLVGTSPVRLIAGFMIATAFLSMWVSNTATAVMMLPVGVSVLGLVLQLGNGKGDPNFATALMLGIAYSASIGSLSTIIGTPPNAVLVGYLSEQGINIGFGEWMLFGLPIAIVFLVIAWVLLAKVIFRPKLTELPGGRELIRQQLDELGPMSRGEKNALGVFIGAAVAWIVPPLLADEEIMGDAAIGWLAYAQDSVIAMLISVLLFILPARKGVRTMDWDTAKQLPWGILLLFGGGLALSKQFEETGFAGWLGEQVTNLDVLPTILFVAVAVLIVLLLTELASNTAMASIFVPIFGAVAAGLGMDIMLLVVPAALAATCAFMLPVATPPNAIVFGSGHVTMGQMIRGGFWLNVVAIVLVTLGVYTLGGWVLGISL</sequence>
<dbReference type="Pfam" id="PF00939">
    <property type="entry name" value="Na_sulph_symp"/>
    <property type="match status" value="1"/>
</dbReference>
<organism evidence="9 10">
    <name type="scientific">Prauserella rugosa</name>
    <dbReference type="NCBI Taxonomy" id="43354"/>
    <lineage>
        <taxon>Bacteria</taxon>
        <taxon>Bacillati</taxon>
        <taxon>Actinomycetota</taxon>
        <taxon>Actinomycetes</taxon>
        <taxon>Pseudonocardiales</taxon>
        <taxon>Pseudonocardiaceae</taxon>
        <taxon>Prauserella</taxon>
    </lineage>
</organism>